<proteinExistence type="predicted"/>
<evidence type="ECO:0000259" key="1">
    <source>
        <dbReference type="Pfam" id="PF19834"/>
    </source>
</evidence>
<gene>
    <name evidence="2" type="ORF">WNY77_03740</name>
</gene>
<comment type="caution">
    <text evidence="2">The sequence shown here is derived from an EMBL/GenBank/DDBJ whole genome shotgun (WGS) entry which is preliminary data.</text>
</comment>
<reference evidence="2 3" key="1">
    <citation type="submission" date="2024-03" db="EMBL/GenBank/DDBJ databases">
        <title>Community enrichment and isolation of bacterial strains for fucoidan degradation.</title>
        <authorList>
            <person name="Sichert A."/>
        </authorList>
    </citation>
    <scope>NUCLEOTIDE SEQUENCE [LARGE SCALE GENOMIC DNA]</scope>
    <source>
        <strain evidence="2 3">AS12</strain>
    </source>
</reference>
<dbReference type="Proteomes" id="UP001461163">
    <property type="component" value="Unassembled WGS sequence"/>
</dbReference>
<organism evidence="2 3">
    <name type="scientific">Paraglaciecola mesophila</name>
    <dbReference type="NCBI Taxonomy" id="197222"/>
    <lineage>
        <taxon>Bacteria</taxon>
        <taxon>Pseudomonadati</taxon>
        <taxon>Pseudomonadota</taxon>
        <taxon>Gammaproteobacteria</taxon>
        <taxon>Alteromonadales</taxon>
        <taxon>Alteromonadaceae</taxon>
        <taxon>Paraglaciecola</taxon>
    </lineage>
</organism>
<dbReference type="EMBL" id="JBBMQS010000002">
    <property type="protein sequence ID" value="MEM5496504.1"/>
    <property type="molecule type" value="Genomic_DNA"/>
</dbReference>
<keyword evidence="3" id="KW-1185">Reference proteome</keyword>
<accession>A0ABU9SRJ4</accession>
<protein>
    <submittedName>
        <fullName evidence="2">DUF6314 family protein</fullName>
    </submittedName>
</protein>
<sequence length="163" mass="18332">MVTKNNVVAQAAQASNAHQTAETSPSGSPSNLAYFVGAWQLNRQILQSSGEVFVFEGQADFSWAESDLHYHESGVVTAPDGRTLQAERTYVWRQQAGGKIEVLFDDNRYFHTFSAAEPYAKHLCGDDLYVVSYALEDGPRWESTWQVKGPRKDYKMTSLYQRA</sequence>
<dbReference type="InterPro" id="IPR045632">
    <property type="entry name" value="DUF6314"/>
</dbReference>
<feature type="domain" description="DUF6314" evidence="1">
    <location>
        <begin position="35"/>
        <end position="162"/>
    </location>
</feature>
<evidence type="ECO:0000313" key="3">
    <source>
        <dbReference type="Proteomes" id="UP001461163"/>
    </source>
</evidence>
<evidence type="ECO:0000313" key="2">
    <source>
        <dbReference type="EMBL" id="MEM5496504.1"/>
    </source>
</evidence>
<dbReference type="Pfam" id="PF19834">
    <property type="entry name" value="DUF6314"/>
    <property type="match status" value="1"/>
</dbReference>
<dbReference type="RefSeq" id="WP_342880933.1">
    <property type="nucleotide sequence ID" value="NZ_JBBMQS010000002.1"/>
</dbReference>
<name>A0ABU9SRJ4_9ALTE</name>